<evidence type="ECO:0000256" key="2">
    <source>
        <dbReference type="ARBA" id="ARBA00005695"/>
    </source>
</evidence>
<evidence type="ECO:0000256" key="5">
    <source>
        <dbReference type="SAM" id="SignalP"/>
    </source>
</evidence>
<feature type="signal peptide" evidence="5">
    <location>
        <begin position="1"/>
        <end position="23"/>
    </location>
</feature>
<dbReference type="Pfam" id="PF00496">
    <property type="entry name" value="SBP_bac_5"/>
    <property type="match status" value="1"/>
</dbReference>
<proteinExistence type="inferred from homology"/>
<evidence type="ECO:0000256" key="4">
    <source>
        <dbReference type="ARBA" id="ARBA00022729"/>
    </source>
</evidence>
<dbReference type="Gene3D" id="3.40.190.10">
    <property type="entry name" value="Periplasmic binding protein-like II"/>
    <property type="match status" value="1"/>
</dbReference>
<comment type="similarity">
    <text evidence="2">Belongs to the bacterial solute-binding protein 5 family.</text>
</comment>
<dbReference type="PIRSF" id="PIRSF002741">
    <property type="entry name" value="MppA"/>
    <property type="match status" value="1"/>
</dbReference>
<feature type="domain" description="Solute-binding protein family 5" evidence="6">
    <location>
        <begin position="66"/>
        <end position="434"/>
    </location>
</feature>
<dbReference type="GO" id="GO:1904680">
    <property type="term" value="F:peptide transmembrane transporter activity"/>
    <property type="evidence" value="ECO:0007669"/>
    <property type="project" value="TreeGrafter"/>
</dbReference>
<dbReference type="Proteomes" id="UP000254701">
    <property type="component" value="Unassembled WGS sequence"/>
</dbReference>
<feature type="chain" id="PRO_5017029111" evidence="5">
    <location>
        <begin position="24"/>
        <end position="524"/>
    </location>
</feature>
<dbReference type="RefSeq" id="WP_115732046.1">
    <property type="nucleotide sequence ID" value="NZ_BAAAVY010000002.1"/>
</dbReference>
<name>A0A380WNT7_AMIAI</name>
<protein>
    <submittedName>
        <fullName evidence="7">Glutathione-binding protein gsiB</fullName>
    </submittedName>
</protein>
<organism evidence="7 8">
    <name type="scientific">Aminobacter aminovorans</name>
    <name type="common">Chelatobacter heintzii</name>
    <dbReference type="NCBI Taxonomy" id="83263"/>
    <lineage>
        <taxon>Bacteria</taxon>
        <taxon>Pseudomonadati</taxon>
        <taxon>Pseudomonadota</taxon>
        <taxon>Alphaproteobacteria</taxon>
        <taxon>Hyphomicrobiales</taxon>
        <taxon>Phyllobacteriaceae</taxon>
        <taxon>Aminobacter</taxon>
    </lineage>
</organism>
<dbReference type="GO" id="GO:0015833">
    <property type="term" value="P:peptide transport"/>
    <property type="evidence" value="ECO:0007669"/>
    <property type="project" value="TreeGrafter"/>
</dbReference>
<dbReference type="GO" id="GO:0043190">
    <property type="term" value="C:ATP-binding cassette (ABC) transporter complex"/>
    <property type="evidence" value="ECO:0007669"/>
    <property type="project" value="InterPro"/>
</dbReference>
<dbReference type="PANTHER" id="PTHR30290">
    <property type="entry name" value="PERIPLASMIC BINDING COMPONENT OF ABC TRANSPORTER"/>
    <property type="match status" value="1"/>
</dbReference>
<keyword evidence="4 5" id="KW-0732">Signal</keyword>
<gene>
    <name evidence="7" type="primary">gsiB_3</name>
    <name evidence="7" type="ORF">NCTC10684_03215</name>
</gene>
<dbReference type="SUPFAM" id="SSF53850">
    <property type="entry name" value="Periplasmic binding protein-like II"/>
    <property type="match status" value="1"/>
</dbReference>
<dbReference type="PANTHER" id="PTHR30290:SF9">
    <property type="entry name" value="OLIGOPEPTIDE-BINDING PROTEIN APPA"/>
    <property type="match status" value="1"/>
</dbReference>
<evidence type="ECO:0000256" key="3">
    <source>
        <dbReference type="ARBA" id="ARBA00022448"/>
    </source>
</evidence>
<evidence type="ECO:0000259" key="6">
    <source>
        <dbReference type="Pfam" id="PF00496"/>
    </source>
</evidence>
<dbReference type="InterPro" id="IPR039424">
    <property type="entry name" value="SBP_5"/>
</dbReference>
<dbReference type="AlphaFoldDB" id="A0A380WNT7"/>
<dbReference type="InterPro" id="IPR030678">
    <property type="entry name" value="Peptide/Ni-bd"/>
</dbReference>
<evidence type="ECO:0000256" key="1">
    <source>
        <dbReference type="ARBA" id="ARBA00004418"/>
    </source>
</evidence>
<dbReference type="OrthoDB" id="9803988at2"/>
<dbReference type="Gene3D" id="3.90.76.10">
    <property type="entry name" value="Dipeptide-binding Protein, Domain 1"/>
    <property type="match status" value="1"/>
</dbReference>
<keyword evidence="3" id="KW-0813">Transport</keyword>
<accession>A0A380WNT7</accession>
<dbReference type="CDD" id="cd08498">
    <property type="entry name" value="PBP2_NikA_DppA_OppA_like_2"/>
    <property type="match status" value="1"/>
</dbReference>
<comment type="subcellular location">
    <subcellularLocation>
        <location evidence="1">Periplasm</location>
    </subcellularLocation>
</comment>
<dbReference type="InterPro" id="IPR000914">
    <property type="entry name" value="SBP_5_dom"/>
</dbReference>
<dbReference type="Gene3D" id="3.10.105.10">
    <property type="entry name" value="Dipeptide-binding Protein, Domain 3"/>
    <property type="match status" value="1"/>
</dbReference>
<reference evidence="7 8" key="1">
    <citation type="submission" date="2018-06" db="EMBL/GenBank/DDBJ databases">
        <authorList>
            <consortium name="Pathogen Informatics"/>
            <person name="Doyle S."/>
        </authorList>
    </citation>
    <scope>NUCLEOTIDE SEQUENCE [LARGE SCALE GENOMIC DNA]</scope>
    <source>
        <strain evidence="7 8">NCTC10684</strain>
    </source>
</reference>
<dbReference type="EMBL" id="UFSM01000001">
    <property type="protein sequence ID" value="SUU89972.1"/>
    <property type="molecule type" value="Genomic_DNA"/>
</dbReference>
<evidence type="ECO:0000313" key="8">
    <source>
        <dbReference type="Proteomes" id="UP000254701"/>
    </source>
</evidence>
<sequence length="524" mass="55890">MQIIRSSFAALLLASSFSIAASAADLTVGISAEPSAIDPQFSRTGNNQNAAQHIFGRLVEQDENLQIKPNLAESWKNTDPLTWEVKLRQGVEFHDGSPLSAEDVVYSLERVSTIENSPAPFTANVGSIAKMEIVDPTTIRFTTKKPTPQFMELAGMVYIVSRQASEGKGIADFNSGAATIGTGPYKFVEWVPGDRLVLQRNDDFWGDKPEFEKVTFRTISNNAARVAALRSGAVDLIDAVPPADVATLKSVEGIALHSTPSARIIYLALDSARDESPFVTDKAGAKLAPSPLKDVRVRQAMSKMVDRQLLIDRILSGAGAAAGQLVPEGIGGHSANLKPEAIDLAGAKALLAEAGYPDGFGITVHSSNDRFAGDADVGQALGQLFARGGLKVNGVVTQPYSVYVAAAGKQEFSAFVFSFGTTTPSAAPGMTNVLMTFDKEAGTGSFNRARYSNPTYDAKMKEALAEFDVDKRNALLAEAAEVAFGDVAIMPLYWPVVTWASRDSIAYTPSKGEDTLATFAHTTK</sequence>
<evidence type="ECO:0000313" key="7">
    <source>
        <dbReference type="EMBL" id="SUU89972.1"/>
    </source>
</evidence>
<dbReference type="GO" id="GO:0030288">
    <property type="term" value="C:outer membrane-bounded periplasmic space"/>
    <property type="evidence" value="ECO:0007669"/>
    <property type="project" value="UniProtKB-ARBA"/>
</dbReference>